<keyword evidence="4" id="KW-0472">Membrane</keyword>
<comment type="caution">
    <text evidence="5">The sequence shown here is derived from an EMBL/GenBank/DDBJ whole genome shotgun (WGS) entry which is preliminary data.</text>
</comment>
<dbReference type="GO" id="GO:0016158">
    <property type="term" value="F:inositol hexakisphosphate 3-phosphatase activity"/>
    <property type="evidence" value="ECO:0007669"/>
    <property type="project" value="UniProtKB-EC"/>
</dbReference>
<evidence type="ECO:0000256" key="2">
    <source>
        <dbReference type="ARBA" id="ARBA00012632"/>
    </source>
</evidence>
<reference evidence="5" key="1">
    <citation type="submission" date="2023-06" db="EMBL/GenBank/DDBJ databases">
        <title>Genome-scale phylogeny and comparative genomics of the fungal order Sordariales.</title>
        <authorList>
            <consortium name="Lawrence Berkeley National Laboratory"/>
            <person name="Hensen N."/>
            <person name="Bonometti L."/>
            <person name="Westerberg I."/>
            <person name="Brannstrom I.O."/>
            <person name="Guillou S."/>
            <person name="Cros-Aarteil S."/>
            <person name="Calhoun S."/>
            <person name="Haridas S."/>
            <person name="Kuo A."/>
            <person name="Mondo S."/>
            <person name="Pangilinan J."/>
            <person name="Riley R."/>
            <person name="Labutti K."/>
            <person name="Andreopoulos B."/>
            <person name="Lipzen A."/>
            <person name="Chen C."/>
            <person name="Yanf M."/>
            <person name="Daum C."/>
            <person name="Ng V."/>
            <person name="Clum A."/>
            <person name="Steindorff A."/>
            <person name="Ohm R."/>
            <person name="Martin F."/>
            <person name="Silar P."/>
            <person name="Natvig D."/>
            <person name="Lalanne C."/>
            <person name="Gautier V."/>
            <person name="Ament-Velasquez S.L."/>
            <person name="Kruys A."/>
            <person name="Hutchinson M.I."/>
            <person name="Powell A.J."/>
            <person name="Barry K."/>
            <person name="Miller A.N."/>
            <person name="Grigoriev I.V."/>
            <person name="Debuchy R."/>
            <person name="Gladieux P."/>
            <person name="Thoren M.H."/>
            <person name="Johannesson H."/>
        </authorList>
    </citation>
    <scope>NUCLEOTIDE SEQUENCE</scope>
    <source>
        <strain evidence="5">SMH2532-1</strain>
    </source>
</reference>
<keyword evidence="3" id="KW-0378">Hydrolase</keyword>
<dbReference type="InterPro" id="IPR033379">
    <property type="entry name" value="Acid_Pase_AS"/>
</dbReference>
<dbReference type="GO" id="GO:0003993">
    <property type="term" value="F:acid phosphatase activity"/>
    <property type="evidence" value="ECO:0007669"/>
    <property type="project" value="TreeGrafter"/>
</dbReference>
<organism evidence="5 6">
    <name type="scientific">Cercophora newfieldiana</name>
    <dbReference type="NCBI Taxonomy" id="92897"/>
    <lineage>
        <taxon>Eukaryota</taxon>
        <taxon>Fungi</taxon>
        <taxon>Dikarya</taxon>
        <taxon>Ascomycota</taxon>
        <taxon>Pezizomycotina</taxon>
        <taxon>Sordariomycetes</taxon>
        <taxon>Sordariomycetidae</taxon>
        <taxon>Sordariales</taxon>
        <taxon>Lasiosphaeriaceae</taxon>
        <taxon>Cercophora</taxon>
    </lineage>
</organism>
<dbReference type="InterPro" id="IPR029033">
    <property type="entry name" value="His_PPase_superfam"/>
</dbReference>
<evidence type="ECO:0000256" key="1">
    <source>
        <dbReference type="ARBA" id="ARBA00005375"/>
    </source>
</evidence>
<evidence type="ECO:0000256" key="3">
    <source>
        <dbReference type="ARBA" id="ARBA00022801"/>
    </source>
</evidence>
<dbReference type="InterPro" id="IPR000560">
    <property type="entry name" value="His_Pase_clade-2"/>
</dbReference>
<dbReference type="SUPFAM" id="SSF53254">
    <property type="entry name" value="Phosphoglycerate mutase-like"/>
    <property type="match status" value="1"/>
</dbReference>
<dbReference type="CDD" id="cd07061">
    <property type="entry name" value="HP_HAP_like"/>
    <property type="match status" value="1"/>
</dbReference>
<accession>A0AA39YST5</accession>
<keyword evidence="6" id="KW-1185">Reference proteome</keyword>
<dbReference type="PROSITE" id="PS00778">
    <property type="entry name" value="HIS_ACID_PHOSPHAT_2"/>
    <property type="match status" value="1"/>
</dbReference>
<evidence type="ECO:0000313" key="6">
    <source>
        <dbReference type="Proteomes" id="UP001174936"/>
    </source>
</evidence>
<dbReference type="EMBL" id="JAULSV010000001">
    <property type="protein sequence ID" value="KAK0657505.1"/>
    <property type="molecule type" value="Genomic_DNA"/>
</dbReference>
<evidence type="ECO:0000313" key="5">
    <source>
        <dbReference type="EMBL" id="KAK0657505.1"/>
    </source>
</evidence>
<protein>
    <recommendedName>
        <fullName evidence="2">3-phytase</fullName>
        <ecNumber evidence="2">3.1.3.8</ecNumber>
    </recommendedName>
</protein>
<dbReference type="PANTHER" id="PTHR20963">
    <property type="entry name" value="MULTIPLE INOSITOL POLYPHOSPHATE PHOSPHATASE-RELATED"/>
    <property type="match status" value="1"/>
</dbReference>
<gene>
    <name evidence="5" type="ORF">B0T16DRAFT_401844</name>
</gene>
<feature type="transmembrane region" description="Helical" evidence="4">
    <location>
        <begin position="48"/>
        <end position="68"/>
    </location>
</feature>
<proteinExistence type="inferred from homology"/>
<comment type="similarity">
    <text evidence="1">Belongs to the histidine acid phosphatase family.</text>
</comment>
<dbReference type="PROSITE" id="PS00616">
    <property type="entry name" value="HIS_ACID_PHOSPHAT_1"/>
    <property type="match status" value="1"/>
</dbReference>
<sequence>MGIARSNPVVYELVAQAEPDVNDSHGDIPPSQIPISPSRGTSFKSRRWTTFALAFTLALTLCLALNFLTNNATPFHSNTIHCPSNPNSCPCSPPTTTSSVPQYFQTTPELWAGPTPTGKPAFLAQTRTWKPEASYVPNSPLQTDVPLAGGALPKQGKSIFEMMGYLSPYTPSPGFGVDEFPLPAGAEVVQVQMLSRHGARYPTSGANVGEFAERVREAKGRGGVEFRDGLGFLSGWEYALGGEILVPKGRMELFESGVLHAYMYGALYNPASKIIVRTTTQDRMLKSAENFLAGFFGLEWTRNATVEVVIEERGFNNSLAGDLNCPNARVQKGGTKAAMEWIGRYLGDATERFKGMVEGYEWTVEDTYAAQTMCPYETVAYGYSKFCELFTYGEWKGFEYSVDLWFYGDVSFGSPTGRAVGIGYQQEVIARLENHTLGYSGSNINVTLDNNTVTFPLNQSVYLDFSHDTNIIAILTAFGLTQFSKPLNPTSHPGDHNFTVTNLTPFGARLDIEIIRTPSPLAADRTAYLSGPETRYVHFVLNQRTIPLGWSLPACNASRVDGWCELGAFLEEQEKMPGLARFEHACYGEYPLDAQVEDGAPPP</sequence>
<dbReference type="Gene3D" id="3.40.50.1240">
    <property type="entry name" value="Phosphoglycerate mutase-like"/>
    <property type="match status" value="1"/>
</dbReference>
<dbReference type="EC" id="3.1.3.8" evidence="2"/>
<dbReference type="Pfam" id="PF00328">
    <property type="entry name" value="His_Phos_2"/>
    <property type="match status" value="1"/>
</dbReference>
<dbReference type="Proteomes" id="UP001174936">
    <property type="component" value="Unassembled WGS sequence"/>
</dbReference>
<dbReference type="AlphaFoldDB" id="A0AA39YST5"/>
<evidence type="ECO:0000256" key="4">
    <source>
        <dbReference type="SAM" id="Phobius"/>
    </source>
</evidence>
<dbReference type="PANTHER" id="PTHR20963:SF43">
    <property type="entry name" value="PUTATIVE (AFU_ORTHOLOGUE AFUA_7G01240)-RELATED"/>
    <property type="match status" value="1"/>
</dbReference>
<keyword evidence="4" id="KW-0812">Transmembrane</keyword>
<name>A0AA39YST5_9PEZI</name>
<keyword evidence="4" id="KW-1133">Transmembrane helix</keyword>